<name>A0A4Z0R995_9FIRM</name>
<evidence type="ECO:0000313" key="2">
    <source>
        <dbReference type="Proteomes" id="UP000298460"/>
    </source>
</evidence>
<protein>
    <submittedName>
        <fullName evidence="1">Uncharacterized protein</fullName>
    </submittedName>
</protein>
<reference evidence="1 2" key="1">
    <citation type="submission" date="2019-03" db="EMBL/GenBank/DDBJ databases">
        <title>Draft Genome Sequence of Desulfosporosinus fructosivorans Strain 63.6F, Isolated from Marine Sediment in the Baltic Sea.</title>
        <authorList>
            <person name="Hausmann B."/>
            <person name="Vandieken V."/>
            <person name="Pjevac P."/>
            <person name="Schreck K."/>
            <person name="Herbold C.W."/>
            <person name="Loy A."/>
        </authorList>
    </citation>
    <scope>NUCLEOTIDE SEQUENCE [LARGE SCALE GENOMIC DNA]</scope>
    <source>
        <strain evidence="1 2">63.6F</strain>
    </source>
</reference>
<keyword evidence="2" id="KW-1185">Reference proteome</keyword>
<gene>
    <name evidence="1" type="ORF">E4K67_01575</name>
</gene>
<organism evidence="1 2">
    <name type="scientific">Desulfosporosinus fructosivorans</name>
    <dbReference type="NCBI Taxonomy" id="2018669"/>
    <lineage>
        <taxon>Bacteria</taxon>
        <taxon>Bacillati</taxon>
        <taxon>Bacillota</taxon>
        <taxon>Clostridia</taxon>
        <taxon>Eubacteriales</taxon>
        <taxon>Desulfitobacteriaceae</taxon>
        <taxon>Desulfosporosinus</taxon>
    </lineage>
</organism>
<dbReference type="AlphaFoldDB" id="A0A4Z0R995"/>
<dbReference type="EMBL" id="SPQQ01000001">
    <property type="protein sequence ID" value="TGE39712.1"/>
    <property type="molecule type" value="Genomic_DNA"/>
</dbReference>
<evidence type="ECO:0000313" key="1">
    <source>
        <dbReference type="EMBL" id="TGE39712.1"/>
    </source>
</evidence>
<accession>A0A4Z0R995</accession>
<comment type="caution">
    <text evidence="1">The sequence shown here is derived from an EMBL/GenBank/DDBJ whole genome shotgun (WGS) entry which is preliminary data.</text>
</comment>
<proteinExistence type="predicted"/>
<dbReference type="Proteomes" id="UP000298460">
    <property type="component" value="Unassembled WGS sequence"/>
</dbReference>
<sequence length="108" mass="11699">MCAPPFNISILSSSYLPNPEGPRSHSDAFAVVVAKLGFKPAFIGSALSPCLLSEEGRENTARSLCGRRSQTRLLTRFHQQDGKQGRFPPALRQGCRIGRESCPLLSGV</sequence>